<reference evidence="2" key="1">
    <citation type="submission" date="2023-03" db="EMBL/GenBank/DDBJ databases">
        <title>Massive genome expansion in bonnet fungi (Mycena s.s.) driven by repeated elements and novel gene families across ecological guilds.</title>
        <authorList>
            <consortium name="Lawrence Berkeley National Laboratory"/>
            <person name="Harder C.B."/>
            <person name="Miyauchi S."/>
            <person name="Viragh M."/>
            <person name="Kuo A."/>
            <person name="Thoen E."/>
            <person name="Andreopoulos B."/>
            <person name="Lu D."/>
            <person name="Skrede I."/>
            <person name="Drula E."/>
            <person name="Henrissat B."/>
            <person name="Morin E."/>
            <person name="Kohler A."/>
            <person name="Barry K."/>
            <person name="LaButti K."/>
            <person name="Morin E."/>
            <person name="Salamov A."/>
            <person name="Lipzen A."/>
            <person name="Mereny Z."/>
            <person name="Hegedus B."/>
            <person name="Baldrian P."/>
            <person name="Stursova M."/>
            <person name="Weitz H."/>
            <person name="Taylor A."/>
            <person name="Grigoriev I.V."/>
            <person name="Nagy L.G."/>
            <person name="Martin F."/>
            <person name="Kauserud H."/>
        </authorList>
    </citation>
    <scope>NUCLEOTIDE SEQUENCE</scope>
    <source>
        <strain evidence="2">CBHHK002</strain>
    </source>
</reference>
<evidence type="ECO:0000313" key="2">
    <source>
        <dbReference type="EMBL" id="KAJ7315781.1"/>
    </source>
</evidence>
<comment type="caution">
    <text evidence="2">The sequence shown here is derived from an EMBL/GenBank/DDBJ whole genome shotgun (WGS) entry which is preliminary data.</text>
</comment>
<gene>
    <name evidence="2" type="ORF">DFH08DRAFT_419741</name>
</gene>
<dbReference type="AlphaFoldDB" id="A0AAD6ZD41"/>
<protein>
    <recommendedName>
        <fullName evidence="4">Protein kinase domain-containing protein</fullName>
    </recommendedName>
</protein>
<evidence type="ECO:0000313" key="3">
    <source>
        <dbReference type="Proteomes" id="UP001218218"/>
    </source>
</evidence>
<proteinExistence type="predicted"/>
<organism evidence="2 3">
    <name type="scientific">Mycena albidolilacea</name>
    <dbReference type="NCBI Taxonomy" id="1033008"/>
    <lineage>
        <taxon>Eukaryota</taxon>
        <taxon>Fungi</taxon>
        <taxon>Dikarya</taxon>
        <taxon>Basidiomycota</taxon>
        <taxon>Agaricomycotina</taxon>
        <taxon>Agaricomycetes</taxon>
        <taxon>Agaricomycetidae</taxon>
        <taxon>Agaricales</taxon>
        <taxon>Marasmiineae</taxon>
        <taxon>Mycenaceae</taxon>
        <taxon>Mycena</taxon>
    </lineage>
</organism>
<keyword evidence="3" id="KW-1185">Reference proteome</keyword>
<sequence length="215" mass="24371">MDDRLHGDPDFNNDSKATYDPESASHGSGMFSSSQNFTVTGQNFTNITNHYAASVPSDFRVIPLGDIDLRREISVDRDTGVVVRQREGTCVRRIYSAKVEGRKSQVTVAIYQGNSAEEEWRRDIAKYMSIRHPNIIQIYGAASSGNIHATLYHDELVPLQEFVDGYRKSHFATVYTYARCGWDLYVGNSAPSFKFLMQGQAVDEYIYSTFQRILK</sequence>
<dbReference type="Proteomes" id="UP001218218">
    <property type="component" value="Unassembled WGS sequence"/>
</dbReference>
<dbReference type="EMBL" id="JARIHO010000060">
    <property type="protein sequence ID" value="KAJ7315781.1"/>
    <property type="molecule type" value="Genomic_DNA"/>
</dbReference>
<name>A0AAD6ZD41_9AGAR</name>
<evidence type="ECO:0008006" key="4">
    <source>
        <dbReference type="Google" id="ProtNLM"/>
    </source>
</evidence>
<accession>A0AAD6ZD41</accession>
<feature type="region of interest" description="Disordered" evidence="1">
    <location>
        <begin position="1"/>
        <end position="31"/>
    </location>
</feature>
<evidence type="ECO:0000256" key="1">
    <source>
        <dbReference type="SAM" id="MobiDB-lite"/>
    </source>
</evidence>